<evidence type="ECO:0000313" key="3">
    <source>
        <dbReference type="EMBL" id="MBC8612018.1"/>
    </source>
</evidence>
<gene>
    <name evidence="3" type="ORF">H8702_13050</name>
</gene>
<organism evidence="3 4">
    <name type="scientific">Massiliimalia timonensis</name>
    <dbReference type="NCBI Taxonomy" id="1987501"/>
    <lineage>
        <taxon>Bacteria</taxon>
        <taxon>Bacillati</taxon>
        <taxon>Bacillota</taxon>
        <taxon>Clostridia</taxon>
        <taxon>Eubacteriales</taxon>
        <taxon>Oscillospiraceae</taxon>
        <taxon>Massiliimalia</taxon>
    </lineage>
</organism>
<proteinExistence type="predicted"/>
<dbReference type="PANTHER" id="PTHR34473:SF2">
    <property type="entry name" value="UPF0699 TRANSMEMBRANE PROTEIN YDBT"/>
    <property type="match status" value="1"/>
</dbReference>
<dbReference type="Proteomes" id="UP000632659">
    <property type="component" value="Unassembled WGS sequence"/>
</dbReference>
<feature type="transmembrane region" description="Helical" evidence="1">
    <location>
        <begin position="12"/>
        <end position="33"/>
    </location>
</feature>
<dbReference type="AlphaFoldDB" id="A0A8J6P6N3"/>
<accession>A0A8J6P6N3</accession>
<evidence type="ECO:0000256" key="1">
    <source>
        <dbReference type="SAM" id="Phobius"/>
    </source>
</evidence>
<reference evidence="3" key="1">
    <citation type="submission" date="2020-08" db="EMBL/GenBank/DDBJ databases">
        <title>Genome public.</title>
        <authorList>
            <person name="Liu C."/>
            <person name="Sun Q."/>
        </authorList>
    </citation>
    <scope>NUCLEOTIDE SEQUENCE</scope>
    <source>
        <strain evidence="3">NSJ-15</strain>
    </source>
</reference>
<keyword evidence="1" id="KW-1133">Transmembrane helix</keyword>
<dbReference type="EMBL" id="JACRTL010000010">
    <property type="protein sequence ID" value="MBC8612018.1"/>
    <property type="molecule type" value="Genomic_DNA"/>
</dbReference>
<protein>
    <submittedName>
        <fullName evidence="3">PH domain-containing protein</fullName>
    </submittedName>
</protein>
<comment type="caution">
    <text evidence="3">The sequence shown here is derived from an EMBL/GenBank/DDBJ whole genome shotgun (WGS) entry which is preliminary data.</text>
</comment>
<keyword evidence="1" id="KW-0812">Transmembrane</keyword>
<evidence type="ECO:0000259" key="2">
    <source>
        <dbReference type="Pfam" id="PF03703"/>
    </source>
</evidence>
<dbReference type="RefSeq" id="WP_154825356.1">
    <property type="nucleotide sequence ID" value="NZ_JACRTL010000010.1"/>
</dbReference>
<feature type="transmembrane region" description="Helical" evidence="1">
    <location>
        <begin position="39"/>
        <end position="59"/>
    </location>
</feature>
<sequence>MNFHSLPKRSLVIWEVLAVVLFGAGIFAAWVLIPQSLLIWYAVIWLLGALFILVAFLYLPLLYLSFSYCLSDTDIIVKGGVVFYKMRFLKRDKVSFVSVYNTPLTPFLKVSMLLITAPGAHLVIPFLAQDEADRIADALNRRLSSHDADH</sequence>
<dbReference type="PANTHER" id="PTHR34473">
    <property type="entry name" value="UPF0699 TRANSMEMBRANE PROTEIN YDBS"/>
    <property type="match status" value="1"/>
</dbReference>
<keyword evidence="4" id="KW-1185">Reference proteome</keyword>
<name>A0A8J6P6N3_9FIRM</name>
<feature type="domain" description="YdbS-like PH" evidence="2">
    <location>
        <begin position="63"/>
        <end position="138"/>
    </location>
</feature>
<dbReference type="Pfam" id="PF03703">
    <property type="entry name" value="bPH_2"/>
    <property type="match status" value="1"/>
</dbReference>
<keyword evidence="1" id="KW-0472">Membrane</keyword>
<dbReference type="InterPro" id="IPR005182">
    <property type="entry name" value="YdbS-like_PH"/>
</dbReference>
<evidence type="ECO:0000313" key="4">
    <source>
        <dbReference type="Proteomes" id="UP000632659"/>
    </source>
</evidence>